<protein>
    <submittedName>
        <fullName evidence="1">Uncharacterized protein</fullName>
    </submittedName>
</protein>
<evidence type="ECO:0000313" key="1">
    <source>
        <dbReference type="EMBL" id="KIW03951.1"/>
    </source>
</evidence>
<evidence type="ECO:0000313" key="2">
    <source>
        <dbReference type="Proteomes" id="UP000053259"/>
    </source>
</evidence>
<name>A0A0D1XMZ6_9PEZI</name>
<dbReference type="STRING" id="253628.A0A0D1XMZ6"/>
<proteinExistence type="predicted"/>
<reference evidence="1 2" key="1">
    <citation type="submission" date="2015-01" db="EMBL/GenBank/DDBJ databases">
        <title>The Genome Sequence of Ochroconis gallopava CBS43764.</title>
        <authorList>
            <consortium name="The Broad Institute Genomics Platform"/>
            <person name="Cuomo C."/>
            <person name="de Hoog S."/>
            <person name="Gorbushina A."/>
            <person name="Stielow B."/>
            <person name="Teixiera M."/>
            <person name="Abouelleil A."/>
            <person name="Chapman S.B."/>
            <person name="Priest M."/>
            <person name="Young S.K."/>
            <person name="Wortman J."/>
            <person name="Nusbaum C."/>
            <person name="Birren B."/>
        </authorList>
    </citation>
    <scope>NUCLEOTIDE SEQUENCE [LARGE SCALE GENOMIC DNA]</scope>
    <source>
        <strain evidence="1 2">CBS 43764</strain>
    </source>
</reference>
<keyword evidence="2" id="KW-1185">Reference proteome</keyword>
<dbReference type="EMBL" id="KN847542">
    <property type="protein sequence ID" value="KIW03951.1"/>
    <property type="molecule type" value="Genomic_DNA"/>
</dbReference>
<dbReference type="VEuPathDB" id="FungiDB:PV09_04788"/>
<dbReference type="HOGENOM" id="CLU_162831_1_0_1"/>
<sequence>MATPAAPSKLLLAMAGLNGLLALGHTTKGREQFSHPAIDKLPAVLRGAVKTGWYEGSAFFVIMGILNYKWANTGLVDVFDKSIAGVFVSLLLGAGASYASSGDAGTGVTLAVVALLQGLGAKRAAV</sequence>
<dbReference type="AlphaFoldDB" id="A0A0D1XMZ6"/>
<organism evidence="1 2">
    <name type="scientific">Verruconis gallopava</name>
    <dbReference type="NCBI Taxonomy" id="253628"/>
    <lineage>
        <taxon>Eukaryota</taxon>
        <taxon>Fungi</taxon>
        <taxon>Dikarya</taxon>
        <taxon>Ascomycota</taxon>
        <taxon>Pezizomycotina</taxon>
        <taxon>Dothideomycetes</taxon>
        <taxon>Pleosporomycetidae</taxon>
        <taxon>Venturiales</taxon>
        <taxon>Sympoventuriaceae</taxon>
        <taxon>Verruconis</taxon>
    </lineage>
</organism>
<dbReference type="GeneID" id="27312761"/>
<dbReference type="RefSeq" id="XP_016213820.1">
    <property type="nucleotide sequence ID" value="XM_016358202.1"/>
</dbReference>
<accession>A0A0D1XMZ6</accession>
<dbReference type="Proteomes" id="UP000053259">
    <property type="component" value="Unassembled WGS sequence"/>
</dbReference>
<dbReference type="InParanoid" id="A0A0D1XMZ6"/>
<dbReference type="OrthoDB" id="5399817at2759"/>
<gene>
    <name evidence="1" type="ORF">PV09_04788</name>
</gene>